<proteinExistence type="predicted"/>
<reference evidence="2" key="1">
    <citation type="submission" date="2022-07" db="EMBL/GenBank/DDBJ databases">
        <title>The genome of Lyophyllum shimeji provides insight into the initial evolution of ectomycorrhizal fungal genome.</title>
        <authorList>
            <person name="Kobayashi Y."/>
            <person name="Shibata T."/>
            <person name="Hirakawa H."/>
            <person name="Shigenobu S."/>
            <person name="Nishiyama T."/>
            <person name="Yamada A."/>
            <person name="Hasebe M."/>
            <person name="Kawaguchi M."/>
        </authorList>
    </citation>
    <scope>NUCLEOTIDE SEQUENCE</scope>
    <source>
        <strain evidence="2">AT787</strain>
    </source>
</reference>
<feature type="region of interest" description="Disordered" evidence="1">
    <location>
        <begin position="255"/>
        <end position="304"/>
    </location>
</feature>
<evidence type="ECO:0000313" key="3">
    <source>
        <dbReference type="Proteomes" id="UP001063166"/>
    </source>
</evidence>
<dbReference type="OrthoDB" id="3269456at2759"/>
<name>A0A9P3UNP8_LYOSH</name>
<dbReference type="AlphaFoldDB" id="A0A9P3UNP8"/>
<dbReference type="Proteomes" id="UP001063166">
    <property type="component" value="Unassembled WGS sequence"/>
</dbReference>
<keyword evidence="3" id="KW-1185">Reference proteome</keyword>
<evidence type="ECO:0000256" key="1">
    <source>
        <dbReference type="SAM" id="MobiDB-lite"/>
    </source>
</evidence>
<comment type="caution">
    <text evidence="2">The sequence shown here is derived from an EMBL/GenBank/DDBJ whole genome shotgun (WGS) entry which is preliminary data.</text>
</comment>
<dbReference type="EMBL" id="BRPK01000004">
    <property type="protein sequence ID" value="GLB38110.1"/>
    <property type="molecule type" value="Genomic_DNA"/>
</dbReference>
<accession>A0A9P3UNP8</accession>
<evidence type="ECO:0000313" key="2">
    <source>
        <dbReference type="EMBL" id="GLB38110.1"/>
    </source>
</evidence>
<feature type="compositionally biased region" description="Basic and acidic residues" evidence="1">
    <location>
        <begin position="294"/>
        <end position="304"/>
    </location>
</feature>
<sequence>MDTRTAADMLEHYASMDVEGLDRRLSRICKTSNWTDQIKVQQFEGPKTWRLVCDSGDETKEEIVLSLQGSIVEKDLPPMLEKPRVNITKYKYLRQSIRISGLGTSTFGDALRSTGEIFGLFDREFRDGDLDSWTATSNQNAEDDIFDASNRYFTPRRDASLEESIPFDKLADPNNILKKMAGDQYVHTEDNEVLYFRRRTTQDGKRSHEKVGPQTFRVGDIVEIQVSFVVVPTKGDRYKMMSVLRSIALIDGAFSKHKSSKQQPEPKASITLKRKVQYEEPADDEEEDRRRKRAMDVDAEGEKA</sequence>
<protein>
    <submittedName>
        <fullName evidence="2">Uncharacterized protein</fullName>
    </submittedName>
</protein>
<organism evidence="2 3">
    <name type="scientific">Lyophyllum shimeji</name>
    <name type="common">Hon-shimeji</name>
    <name type="synonym">Tricholoma shimeji</name>
    <dbReference type="NCBI Taxonomy" id="47721"/>
    <lineage>
        <taxon>Eukaryota</taxon>
        <taxon>Fungi</taxon>
        <taxon>Dikarya</taxon>
        <taxon>Basidiomycota</taxon>
        <taxon>Agaricomycotina</taxon>
        <taxon>Agaricomycetes</taxon>
        <taxon>Agaricomycetidae</taxon>
        <taxon>Agaricales</taxon>
        <taxon>Tricholomatineae</taxon>
        <taxon>Lyophyllaceae</taxon>
        <taxon>Lyophyllum</taxon>
    </lineage>
</organism>
<gene>
    <name evidence="2" type="ORF">LshimejAT787_0411610</name>
</gene>